<comment type="caution">
    <text evidence="3">The sequence shown here is derived from an EMBL/GenBank/DDBJ whole genome shotgun (WGS) entry which is preliminary data.</text>
</comment>
<feature type="region of interest" description="Disordered" evidence="1">
    <location>
        <begin position="96"/>
        <end position="125"/>
    </location>
</feature>
<gene>
    <name evidence="3" type="ORF">HNY73_013032</name>
</gene>
<proteinExistence type="predicted"/>
<protein>
    <submittedName>
        <fullName evidence="3">Protein ATP6V1FNB like protein</fullName>
    </submittedName>
</protein>
<feature type="domain" description="Sperm microtubule inner protein 1 C-terminal" evidence="2">
    <location>
        <begin position="136"/>
        <end position="241"/>
    </location>
</feature>
<dbReference type="Pfam" id="PF22589">
    <property type="entry name" value="SPMIP1"/>
    <property type="match status" value="1"/>
</dbReference>
<dbReference type="PANTHER" id="PTHR35826">
    <property type="entry name" value="PROTEIN ATP6V1FNB-LIKE"/>
    <property type="match status" value="1"/>
</dbReference>
<organism evidence="3 4">
    <name type="scientific">Argiope bruennichi</name>
    <name type="common">Wasp spider</name>
    <name type="synonym">Aranea bruennichi</name>
    <dbReference type="NCBI Taxonomy" id="94029"/>
    <lineage>
        <taxon>Eukaryota</taxon>
        <taxon>Metazoa</taxon>
        <taxon>Ecdysozoa</taxon>
        <taxon>Arthropoda</taxon>
        <taxon>Chelicerata</taxon>
        <taxon>Arachnida</taxon>
        <taxon>Araneae</taxon>
        <taxon>Araneomorphae</taxon>
        <taxon>Entelegynae</taxon>
        <taxon>Araneoidea</taxon>
        <taxon>Araneidae</taxon>
        <taxon>Argiope</taxon>
    </lineage>
</organism>
<evidence type="ECO:0000313" key="4">
    <source>
        <dbReference type="Proteomes" id="UP000807504"/>
    </source>
</evidence>
<evidence type="ECO:0000259" key="2">
    <source>
        <dbReference type="Pfam" id="PF22589"/>
    </source>
</evidence>
<keyword evidence="4" id="KW-1185">Reference proteome</keyword>
<dbReference type="Proteomes" id="UP000807504">
    <property type="component" value="Unassembled WGS sequence"/>
</dbReference>
<accession>A0A8T0EWT1</accession>
<dbReference type="EMBL" id="JABXBU010001863">
    <property type="protein sequence ID" value="KAF8782793.1"/>
    <property type="molecule type" value="Genomic_DNA"/>
</dbReference>
<evidence type="ECO:0000256" key="1">
    <source>
        <dbReference type="SAM" id="MobiDB-lite"/>
    </source>
</evidence>
<reference evidence="3" key="1">
    <citation type="journal article" date="2020" name="bioRxiv">
        <title>Chromosome-level reference genome of the European wasp spider Argiope bruennichi: a resource for studies on range expansion and evolutionary adaptation.</title>
        <authorList>
            <person name="Sheffer M.M."/>
            <person name="Hoppe A."/>
            <person name="Krehenwinkel H."/>
            <person name="Uhl G."/>
            <person name="Kuss A.W."/>
            <person name="Jensen L."/>
            <person name="Jensen C."/>
            <person name="Gillespie R.G."/>
            <person name="Hoff K.J."/>
            <person name="Prost S."/>
        </authorList>
    </citation>
    <scope>NUCLEOTIDE SEQUENCE</scope>
</reference>
<dbReference type="AlphaFoldDB" id="A0A8T0EWT1"/>
<evidence type="ECO:0000313" key="3">
    <source>
        <dbReference type="EMBL" id="KAF8782793.1"/>
    </source>
</evidence>
<dbReference type="InterPro" id="IPR054323">
    <property type="entry name" value="SPMIP1_C"/>
</dbReference>
<dbReference type="PANTHER" id="PTHR35826:SF1">
    <property type="entry name" value="PROTEIN ATP6V1FNB-LIKE"/>
    <property type="match status" value="1"/>
</dbReference>
<name>A0A8T0EWT1_ARGBR</name>
<sequence length="247" mass="28814">MAREKVLDPAFQKAFTETINKENKVTAHTSLDYTRGMMSSDEFLMVSDVEFVSELESQKVIAARRITLKRIGNIIPTSHVRVQWHLEHGPRLKRAAPDACKFDDDPDDDDDDFVPPDTDTSIEPERPEKELFLSWKKEEEYPEEEDAGKMIKIEGLKVMKPVPTDIKKLLYKGFSKEGEGRQKYLKERYLEDPEDKYFFPICTSWDYGWTFGEDYELTSPEFGNVEIMKTSFFRPNDPQLKPRDPID</sequence>
<feature type="compositionally biased region" description="Acidic residues" evidence="1">
    <location>
        <begin position="104"/>
        <end position="114"/>
    </location>
</feature>
<reference evidence="3" key="2">
    <citation type="submission" date="2020-06" db="EMBL/GenBank/DDBJ databases">
        <authorList>
            <person name="Sheffer M."/>
        </authorList>
    </citation>
    <scope>NUCLEOTIDE SEQUENCE</scope>
</reference>